<reference evidence="2" key="1">
    <citation type="submission" date="2012-09" db="EMBL/GenBank/DDBJ databases">
        <title>Metagenomic Characterization of a Microbial Community in Wastewater Detects High Levels of Antibiotic Resistance.</title>
        <authorList>
            <person name="Abrams M."/>
            <person name="Caldwell A."/>
            <person name="Vandaei E."/>
            <person name="Lee W."/>
            <person name="Perrott J."/>
            <person name="Khan S.Y."/>
            <person name="Ta J."/>
            <person name="Romero D."/>
            <person name="Nguyen V."/>
            <person name="Pourmand N."/>
            <person name="Ouverney C.C."/>
        </authorList>
    </citation>
    <scope>NUCLEOTIDE SEQUENCE</scope>
</reference>
<name>L7VY30_9BACT</name>
<sequence length="55" mass="6246">MRLRHGVAEGARPRGRARASSDAGDLKSWLEKYRLGEVWRMGAIGATREQHQDVR</sequence>
<protein>
    <submittedName>
        <fullName evidence="2">Uncharacterized protein</fullName>
    </submittedName>
</protein>
<evidence type="ECO:0000256" key="1">
    <source>
        <dbReference type="SAM" id="MobiDB-lite"/>
    </source>
</evidence>
<feature type="region of interest" description="Disordered" evidence="1">
    <location>
        <begin position="1"/>
        <end position="24"/>
    </location>
</feature>
<evidence type="ECO:0000313" key="2">
    <source>
        <dbReference type="EMBL" id="AGC72579.1"/>
    </source>
</evidence>
<organism evidence="2">
    <name type="scientific">uncultured bacterium A1Q1_fos_1870</name>
    <dbReference type="NCBI Taxonomy" id="1256554"/>
    <lineage>
        <taxon>Bacteria</taxon>
        <taxon>environmental samples</taxon>
    </lineage>
</organism>
<dbReference type="AlphaFoldDB" id="L7VY30"/>
<accession>L7VY30</accession>
<dbReference type="EMBL" id="JX649906">
    <property type="protein sequence ID" value="AGC72579.1"/>
    <property type="molecule type" value="Genomic_DNA"/>
</dbReference>
<proteinExistence type="predicted"/>